<dbReference type="PROSITE" id="PS51077">
    <property type="entry name" value="HTH_ICLR"/>
    <property type="match status" value="1"/>
</dbReference>
<dbReference type="Pfam" id="PF09339">
    <property type="entry name" value="HTH_IclR"/>
    <property type="match status" value="1"/>
</dbReference>
<feature type="domain" description="IclR-ED" evidence="5">
    <location>
        <begin position="82"/>
        <end position="256"/>
    </location>
</feature>
<dbReference type="InterPro" id="IPR014757">
    <property type="entry name" value="Tscrpt_reg_IclR_C"/>
</dbReference>
<dbReference type="InterPro" id="IPR036388">
    <property type="entry name" value="WH-like_DNA-bd_sf"/>
</dbReference>
<name>A0ABQ4UY11_9HYPH</name>
<dbReference type="PROSITE" id="PS51078">
    <property type="entry name" value="ICLR_ED"/>
    <property type="match status" value="1"/>
</dbReference>
<protein>
    <recommendedName>
        <fullName evidence="8">IclR family transcriptional regulator</fullName>
    </recommendedName>
</protein>
<dbReference type="PANTHER" id="PTHR30136">
    <property type="entry name" value="HELIX-TURN-HELIX TRANSCRIPTIONAL REGULATOR, ICLR FAMILY"/>
    <property type="match status" value="1"/>
</dbReference>
<dbReference type="InterPro" id="IPR029016">
    <property type="entry name" value="GAF-like_dom_sf"/>
</dbReference>
<evidence type="ECO:0000259" key="4">
    <source>
        <dbReference type="PROSITE" id="PS51077"/>
    </source>
</evidence>
<evidence type="ECO:0008006" key="8">
    <source>
        <dbReference type="Google" id="ProtNLM"/>
    </source>
</evidence>
<feature type="domain" description="HTH iclR-type" evidence="4">
    <location>
        <begin position="20"/>
        <end position="81"/>
    </location>
</feature>
<evidence type="ECO:0000256" key="2">
    <source>
        <dbReference type="ARBA" id="ARBA00023125"/>
    </source>
</evidence>
<evidence type="ECO:0000259" key="5">
    <source>
        <dbReference type="PROSITE" id="PS51078"/>
    </source>
</evidence>
<keyword evidence="7" id="KW-1185">Reference proteome</keyword>
<comment type="caution">
    <text evidence="6">The sequence shown here is derived from an EMBL/GenBank/DDBJ whole genome shotgun (WGS) entry which is preliminary data.</text>
</comment>
<dbReference type="Gene3D" id="1.10.10.10">
    <property type="entry name" value="Winged helix-like DNA-binding domain superfamily/Winged helix DNA-binding domain"/>
    <property type="match status" value="1"/>
</dbReference>
<dbReference type="PANTHER" id="PTHR30136:SF8">
    <property type="entry name" value="TRANSCRIPTIONAL REGULATORY PROTEIN"/>
    <property type="match status" value="1"/>
</dbReference>
<dbReference type="InterPro" id="IPR050707">
    <property type="entry name" value="HTH_MetabolicPath_Reg"/>
</dbReference>
<reference evidence="6" key="2">
    <citation type="submission" date="2021-08" db="EMBL/GenBank/DDBJ databases">
        <authorList>
            <person name="Tani A."/>
            <person name="Ola A."/>
            <person name="Ogura Y."/>
            <person name="Katsura K."/>
            <person name="Hayashi T."/>
        </authorList>
    </citation>
    <scope>NUCLEOTIDE SEQUENCE</scope>
    <source>
        <strain evidence="6">DSM 14458</strain>
    </source>
</reference>
<gene>
    <name evidence="6" type="ORF">BGCPKDLD_3698</name>
</gene>
<dbReference type="Pfam" id="PF01614">
    <property type="entry name" value="IclR_C"/>
    <property type="match status" value="1"/>
</dbReference>
<keyword evidence="3" id="KW-0804">Transcription</keyword>
<reference evidence="6" key="1">
    <citation type="journal article" date="2021" name="Front. Microbiol.">
        <title>Comprehensive Comparative Genomics and Phenotyping of Methylobacterium Species.</title>
        <authorList>
            <person name="Alessa O."/>
            <person name="Ogura Y."/>
            <person name="Fujitani Y."/>
            <person name="Takami H."/>
            <person name="Hayashi T."/>
            <person name="Sahin N."/>
            <person name="Tani A."/>
        </authorList>
    </citation>
    <scope>NUCLEOTIDE SEQUENCE</scope>
    <source>
        <strain evidence="6">DSM 14458</strain>
    </source>
</reference>
<dbReference type="Gene3D" id="3.30.450.40">
    <property type="match status" value="1"/>
</dbReference>
<dbReference type="Proteomes" id="UP001055093">
    <property type="component" value="Unassembled WGS sequence"/>
</dbReference>
<dbReference type="SMART" id="SM00346">
    <property type="entry name" value="HTH_ICLR"/>
    <property type="match status" value="1"/>
</dbReference>
<dbReference type="EMBL" id="BPRE01000012">
    <property type="protein sequence ID" value="GJE77097.1"/>
    <property type="molecule type" value="Genomic_DNA"/>
</dbReference>
<proteinExistence type="predicted"/>
<dbReference type="InterPro" id="IPR005471">
    <property type="entry name" value="Tscrpt_reg_IclR_N"/>
</dbReference>
<dbReference type="InterPro" id="IPR036390">
    <property type="entry name" value="WH_DNA-bd_sf"/>
</dbReference>
<dbReference type="RefSeq" id="WP_137830817.1">
    <property type="nucleotide sequence ID" value="NZ_BPRE01000012.1"/>
</dbReference>
<evidence type="ECO:0000313" key="7">
    <source>
        <dbReference type="Proteomes" id="UP001055093"/>
    </source>
</evidence>
<evidence type="ECO:0000256" key="1">
    <source>
        <dbReference type="ARBA" id="ARBA00023015"/>
    </source>
</evidence>
<evidence type="ECO:0000313" key="6">
    <source>
        <dbReference type="EMBL" id="GJE77097.1"/>
    </source>
</evidence>
<keyword evidence="1" id="KW-0805">Transcription regulation</keyword>
<sequence>MKAPRQGKTGDFAAKRSATIQSVAMAFRFLDLLSEAEGPLVLGEIARRGRTGASTAHRYMRSLVQEGLAAQDELGRYDLGPAALRIGVRALRRIEPVEIAARSMQIMAAGHAASCGVAIWTERGPTIVRWYRSAGFTISTVTLGDVLPLDSTACGLVFQAYLPADMIASARRRQPAAFRGSAPRSDELVAIREAGIAELDERLFRQLTGKAAPVFNALGEIACVVATVSHVEVAEKEGHRAALCEAARRSSREAGGP</sequence>
<dbReference type="SUPFAM" id="SSF46785">
    <property type="entry name" value="Winged helix' DNA-binding domain"/>
    <property type="match status" value="1"/>
</dbReference>
<keyword evidence="2" id="KW-0238">DNA-binding</keyword>
<dbReference type="SUPFAM" id="SSF55781">
    <property type="entry name" value="GAF domain-like"/>
    <property type="match status" value="1"/>
</dbReference>
<organism evidence="6 7">
    <name type="scientific">Methylorubrum suomiense</name>
    <dbReference type="NCBI Taxonomy" id="144191"/>
    <lineage>
        <taxon>Bacteria</taxon>
        <taxon>Pseudomonadati</taxon>
        <taxon>Pseudomonadota</taxon>
        <taxon>Alphaproteobacteria</taxon>
        <taxon>Hyphomicrobiales</taxon>
        <taxon>Methylobacteriaceae</taxon>
        <taxon>Methylorubrum</taxon>
    </lineage>
</organism>
<accession>A0ABQ4UY11</accession>
<evidence type="ECO:0000256" key="3">
    <source>
        <dbReference type="ARBA" id="ARBA00023163"/>
    </source>
</evidence>